<dbReference type="OrthoDB" id="9803213at2"/>
<dbReference type="SUPFAM" id="SSF111283">
    <property type="entry name" value="Putative modulator of DNA gyrase, PmbA/TldD"/>
    <property type="match status" value="1"/>
</dbReference>
<sequence>MLTWKGVGFALADFMEIARYALQRAASLGADQVEAFLNAGKELVIEVRDGQVETMKLARDRGLGLRVMVNKCAGFAFTTDLTKTAVEDIVRQAVSNAASAAPDPYRVLPEPASAYPELNLYDPAIRKATVEEKIELARAMERAARDFDPRVKIIESAAYHDAEVEVTLVNSRGIQATYQSAYCGLYMSLVAEENNDSQTGFAMDYRLQYDQLNPVKVGREAAERAVRMLGAKPVTTRRAAVILEPYVVTGFLGLLGPGLTAEAVQKNRSPFAGKVGQEVASPLVNIIDDGALAGGIASAPFDGEGVPTGRTVLIEGGILRGFLHNTYTAARDGVKSTGNGVRGSFKSPPEVGTTNFFIQPGTISPEDLIRDTQQGLYVTEVLGMHTANPISGDFSVGAAGILIENGQLTRPVRGVAIAGNLLDLLKQVDGVASNLTFFGGRGAPAIRVAGMSISGH</sequence>
<dbReference type="PANTHER" id="PTHR43421:SF1">
    <property type="entry name" value="METALLOPROTEASE PMBA"/>
    <property type="match status" value="1"/>
</dbReference>
<proteinExistence type="inferred from homology"/>
<protein>
    <submittedName>
        <fullName evidence="5">TldD/PmbA family protein</fullName>
    </submittedName>
</protein>
<feature type="domain" description="Metalloprotease TldD/E C-terminal" evidence="3">
    <location>
        <begin position="237"/>
        <end position="455"/>
    </location>
</feature>
<evidence type="ECO:0000313" key="5">
    <source>
        <dbReference type="EMBL" id="RKO66743.1"/>
    </source>
</evidence>
<dbReference type="Pfam" id="PF19289">
    <property type="entry name" value="PmbA_TldD_3rd"/>
    <property type="match status" value="1"/>
</dbReference>
<dbReference type="InterPro" id="IPR002510">
    <property type="entry name" value="Metalloprtase-TldD/E_N"/>
</dbReference>
<keyword evidence="6" id="KW-1185">Reference proteome</keyword>
<organism evidence="5 6">
    <name type="scientific">Desulfofundulus salinus</name>
    <dbReference type="NCBI Taxonomy" id="2419843"/>
    <lineage>
        <taxon>Bacteria</taxon>
        <taxon>Bacillati</taxon>
        <taxon>Bacillota</taxon>
        <taxon>Clostridia</taxon>
        <taxon>Eubacteriales</taxon>
        <taxon>Peptococcaceae</taxon>
        <taxon>Desulfofundulus</taxon>
    </lineage>
</organism>
<comment type="caution">
    <text evidence="5">The sequence shown here is derived from an EMBL/GenBank/DDBJ whole genome shotgun (WGS) entry which is preliminary data.</text>
</comment>
<dbReference type="InterPro" id="IPR036059">
    <property type="entry name" value="TldD/PmbA_sf"/>
</dbReference>
<dbReference type="Pfam" id="PF01523">
    <property type="entry name" value="PmbA_TldD_1st"/>
    <property type="match status" value="1"/>
</dbReference>
<evidence type="ECO:0000259" key="2">
    <source>
        <dbReference type="Pfam" id="PF01523"/>
    </source>
</evidence>
<feature type="domain" description="Metalloprotease TldD/E central" evidence="4">
    <location>
        <begin position="126"/>
        <end position="229"/>
    </location>
</feature>
<reference evidence="5 6" key="1">
    <citation type="submission" date="2018-10" db="EMBL/GenBank/DDBJ databases">
        <authorList>
            <person name="Grouzdev D.S."/>
            <person name="Krutkina M.S."/>
            <person name="Tourova T.P."/>
            <person name="Nazina T.N."/>
        </authorList>
    </citation>
    <scope>NUCLEOTIDE SEQUENCE [LARGE SCALE GENOMIC DNA]</scope>
    <source>
        <strain evidence="5 6">435</strain>
    </source>
</reference>
<dbReference type="Proteomes" id="UP000271256">
    <property type="component" value="Unassembled WGS sequence"/>
</dbReference>
<evidence type="ECO:0000313" key="6">
    <source>
        <dbReference type="Proteomes" id="UP000271256"/>
    </source>
</evidence>
<dbReference type="InterPro" id="IPR047657">
    <property type="entry name" value="PmbA"/>
</dbReference>
<dbReference type="EMBL" id="RBWE01000001">
    <property type="protein sequence ID" value="RKO66743.1"/>
    <property type="molecule type" value="Genomic_DNA"/>
</dbReference>
<dbReference type="InterPro" id="IPR045569">
    <property type="entry name" value="Metalloprtase-TldD/E_C"/>
</dbReference>
<name>A0A494WV36_9FIRM</name>
<feature type="domain" description="Metalloprotease TldD/E N-terminal" evidence="2">
    <location>
        <begin position="33"/>
        <end position="97"/>
    </location>
</feature>
<dbReference type="InterPro" id="IPR035068">
    <property type="entry name" value="TldD/PmbA_N"/>
</dbReference>
<gene>
    <name evidence="5" type="ORF">D7024_07165</name>
</gene>
<dbReference type="GO" id="GO:0008237">
    <property type="term" value="F:metallopeptidase activity"/>
    <property type="evidence" value="ECO:0007669"/>
    <property type="project" value="InterPro"/>
</dbReference>
<evidence type="ECO:0000256" key="1">
    <source>
        <dbReference type="ARBA" id="ARBA00005836"/>
    </source>
</evidence>
<dbReference type="GO" id="GO:0006508">
    <property type="term" value="P:proteolysis"/>
    <property type="evidence" value="ECO:0007669"/>
    <property type="project" value="InterPro"/>
</dbReference>
<dbReference type="PANTHER" id="PTHR43421">
    <property type="entry name" value="METALLOPROTEASE PMBA"/>
    <property type="match status" value="1"/>
</dbReference>
<dbReference type="AlphaFoldDB" id="A0A494WV36"/>
<dbReference type="Gene3D" id="3.30.2290.10">
    <property type="entry name" value="PmbA/TldD superfamily"/>
    <property type="match status" value="1"/>
</dbReference>
<dbReference type="InterPro" id="IPR045570">
    <property type="entry name" value="Metalloprtase-TldD/E_cen_dom"/>
</dbReference>
<evidence type="ECO:0000259" key="4">
    <source>
        <dbReference type="Pfam" id="PF19290"/>
    </source>
</evidence>
<comment type="similarity">
    <text evidence="1">Belongs to the peptidase U62 family.</text>
</comment>
<dbReference type="Pfam" id="PF19290">
    <property type="entry name" value="PmbA_TldD_2nd"/>
    <property type="match status" value="1"/>
</dbReference>
<accession>A0A494WV36</accession>
<evidence type="ECO:0000259" key="3">
    <source>
        <dbReference type="Pfam" id="PF19289"/>
    </source>
</evidence>
<dbReference type="GO" id="GO:0005829">
    <property type="term" value="C:cytosol"/>
    <property type="evidence" value="ECO:0007669"/>
    <property type="project" value="TreeGrafter"/>
</dbReference>